<sequence length="708" mass="77643">MPPAAAKIARKPVALRTNVQRIRGDGDDGTYQSSSSLNEAPIDSPAAAATTDSIWRVWAFEVACIFLSILFFVGGLSFFFLLSLEGLTVLTPCSVVIVAVFFVLDEKPLPDWPSGFTLNSFLAFFATLAKASFMIPVSVAISQTQWAWLSQEGAKSRALYDLEIIDQASRGAWGSLVLLWRFRFRHVVVLGAALVAISALTAPITQLAINYPILDIPVTGEVADVQAVQDIRTPGARLITATRLSNQLAVFLDHTMFKEPLSYNDIAQKGLFCSTGNCTFDRYHSLGVCMKKANVSSYLRVEEFDDPEDPNFGDVRFVANKTFPERKAWKASLPGGPDFAHQSKTTLFTDILSGNLTYGFKDDFSLQQARIASLVLIYTNPGIKNKTWFDGYNIESDTTMELLDHIDEFRHEATEVLFYLCVHTHKTKVDMGAETNEVVESFTEPLEHGVGPFLDLDCGSLIRGGFYTCRKNQARWNDTFNLKAPSGSSSPSLDSERGGVFSADYHSMEDLAHSMRAYMTGYLTINMVPHQGGDYSFAAWSTEFPNAVFQVVLMGRYNLLDHELGQICLENIYQNVATSLSAALRGGLIGNVPFTESVFNVTGEARRTITHVRIAWPWVSLLAVEIALAALFLAITIFKQAGNGPESKFRDVKGSSLATLVALSADCRAAAGGGLGPVKELEKTAKTLRVRLEGGQIVLAEVVDEKSS</sequence>
<keyword evidence="1" id="KW-0472">Membrane</keyword>
<comment type="caution">
    <text evidence="2">The sequence shown here is derived from an EMBL/GenBank/DDBJ whole genome shotgun (WGS) entry which is preliminary data.</text>
</comment>
<proteinExistence type="predicted"/>
<evidence type="ECO:0000313" key="3">
    <source>
        <dbReference type="Proteomes" id="UP000639643"/>
    </source>
</evidence>
<protein>
    <submittedName>
        <fullName evidence="2">Uncharacterized protein</fullName>
    </submittedName>
</protein>
<dbReference type="AlphaFoldDB" id="A0A8H6IS45"/>
<keyword evidence="1" id="KW-1133">Transmembrane helix</keyword>
<dbReference type="Proteomes" id="UP000639643">
    <property type="component" value="Unassembled WGS sequence"/>
</dbReference>
<keyword evidence="3" id="KW-1185">Reference proteome</keyword>
<feature type="transmembrane region" description="Helical" evidence="1">
    <location>
        <begin position="116"/>
        <end position="141"/>
    </location>
</feature>
<dbReference type="OrthoDB" id="4838776at2759"/>
<keyword evidence="1" id="KW-0812">Transmembrane</keyword>
<accession>A0A8H6IS45</accession>
<organism evidence="2 3">
    <name type="scientific">Colletotrichum musicola</name>
    <dbReference type="NCBI Taxonomy" id="2175873"/>
    <lineage>
        <taxon>Eukaryota</taxon>
        <taxon>Fungi</taxon>
        <taxon>Dikarya</taxon>
        <taxon>Ascomycota</taxon>
        <taxon>Pezizomycotina</taxon>
        <taxon>Sordariomycetes</taxon>
        <taxon>Hypocreomycetidae</taxon>
        <taxon>Glomerellales</taxon>
        <taxon>Glomerellaceae</taxon>
        <taxon>Colletotrichum</taxon>
        <taxon>Colletotrichum orchidearum species complex</taxon>
    </lineage>
</organism>
<feature type="transmembrane region" description="Helical" evidence="1">
    <location>
        <begin position="87"/>
        <end position="104"/>
    </location>
</feature>
<dbReference type="EMBL" id="WIGM01001583">
    <property type="protein sequence ID" value="KAF6793727.1"/>
    <property type="molecule type" value="Genomic_DNA"/>
</dbReference>
<feature type="transmembrane region" description="Helical" evidence="1">
    <location>
        <begin position="615"/>
        <end position="638"/>
    </location>
</feature>
<evidence type="ECO:0000256" key="1">
    <source>
        <dbReference type="SAM" id="Phobius"/>
    </source>
</evidence>
<reference evidence="2" key="1">
    <citation type="journal article" date="2020" name="Phytopathology">
        <title>Genome Sequence Resources of Colletotrichum truncatum, C. plurivorum, C. musicola, and C. sojae: Four Species Pathogenic to Soybean (Glycine max).</title>
        <authorList>
            <person name="Rogerio F."/>
            <person name="Boufleur T.R."/>
            <person name="Ciampi-Guillardi M."/>
            <person name="Sukno S.A."/>
            <person name="Thon M.R."/>
            <person name="Massola Junior N.S."/>
            <person name="Baroncelli R."/>
        </authorList>
    </citation>
    <scope>NUCLEOTIDE SEQUENCE</scope>
    <source>
        <strain evidence="2">LFN0074</strain>
    </source>
</reference>
<dbReference type="PANTHER" id="PTHR35394:SF5">
    <property type="entry name" value="DUF3176 DOMAIN-CONTAINING PROTEIN"/>
    <property type="match status" value="1"/>
</dbReference>
<name>A0A8H6IS45_9PEZI</name>
<evidence type="ECO:0000313" key="2">
    <source>
        <dbReference type="EMBL" id="KAF6793727.1"/>
    </source>
</evidence>
<gene>
    <name evidence="2" type="ORF">CMUS01_16073</name>
</gene>
<feature type="transmembrane region" description="Helical" evidence="1">
    <location>
        <begin position="58"/>
        <end position="80"/>
    </location>
</feature>
<dbReference type="InterPro" id="IPR021514">
    <property type="entry name" value="DUF3176"/>
</dbReference>
<feature type="transmembrane region" description="Helical" evidence="1">
    <location>
        <begin position="187"/>
        <end position="209"/>
    </location>
</feature>
<dbReference type="PANTHER" id="PTHR35394">
    <property type="entry name" value="DUF3176 DOMAIN-CONTAINING PROTEIN"/>
    <property type="match status" value="1"/>
</dbReference>
<dbReference type="Pfam" id="PF11374">
    <property type="entry name" value="DUF3176"/>
    <property type="match status" value="1"/>
</dbReference>